<evidence type="ECO:0000256" key="1">
    <source>
        <dbReference type="ARBA" id="ARBA00004496"/>
    </source>
</evidence>
<keyword evidence="9" id="KW-1185">Reference proteome</keyword>
<dbReference type="NCBIfam" id="TIGR01662">
    <property type="entry name" value="HAD-SF-IIIA"/>
    <property type="match status" value="1"/>
</dbReference>
<dbReference type="PANTHER" id="PTHR42891">
    <property type="entry name" value="D-GLYCERO-BETA-D-MANNO-HEPTOSE-1,7-BISPHOSPHATE 7-PHOSPHATASE"/>
    <property type="match status" value="1"/>
</dbReference>
<dbReference type="Proteomes" id="UP000242951">
    <property type="component" value="Unassembled WGS sequence"/>
</dbReference>
<protein>
    <recommendedName>
        <fullName evidence="6 7">D,D-heptose 1,7-bisphosphate phosphatase</fullName>
        <ecNumber evidence="7">3.1.3.-</ecNumber>
    </recommendedName>
</protein>
<reference evidence="8 9" key="1">
    <citation type="submission" date="2015-06" db="EMBL/GenBank/DDBJ databases">
        <title>Comparative genomics of Burkholderia leaf nodule symbionts.</title>
        <authorList>
            <person name="Carlier A."/>
            <person name="Eberl L."/>
            <person name="Pinto-Carbo M."/>
        </authorList>
    </citation>
    <scope>NUCLEOTIDE SEQUENCE [LARGE SCALE GENOMIC DNA]</scope>
    <source>
        <strain evidence="8 9">UZHbot3</strain>
    </source>
</reference>
<dbReference type="EC" id="3.1.3.-" evidence="7"/>
<dbReference type="EMBL" id="LELG01000136">
    <property type="protein sequence ID" value="KMQ80200.1"/>
    <property type="molecule type" value="Genomic_DNA"/>
</dbReference>
<keyword evidence="4 7" id="KW-0378">Hydrolase</keyword>
<dbReference type="Pfam" id="PF13242">
    <property type="entry name" value="Hydrolase_like"/>
    <property type="match status" value="1"/>
</dbReference>
<dbReference type="InterPro" id="IPR006549">
    <property type="entry name" value="HAD-SF_hydro_IIIA"/>
</dbReference>
<evidence type="ECO:0000256" key="5">
    <source>
        <dbReference type="ARBA" id="ARBA00023277"/>
    </source>
</evidence>
<comment type="subcellular location">
    <subcellularLocation>
        <location evidence="1 7">Cytoplasm</location>
    </subcellularLocation>
</comment>
<keyword evidence="3" id="KW-0479">Metal-binding</keyword>
<proteinExistence type="inferred from homology"/>
<dbReference type="InterPro" id="IPR036412">
    <property type="entry name" value="HAD-like_sf"/>
</dbReference>
<dbReference type="InterPro" id="IPR006543">
    <property type="entry name" value="Histidinol-phos"/>
</dbReference>
<dbReference type="PANTHER" id="PTHR42891:SF1">
    <property type="entry name" value="D-GLYCERO-BETA-D-MANNO-HEPTOSE-1,7-BISPHOSPHATE 7-PHOSPHATASE"/>
    <property type="match status" value="1"/>
</dbReference>
<evidence type="ECO:0000256" key="3">
    <source>
        <dbReference type="ARBA" id="ARBA00022723"/>
    </source>
</evidence>
<evidence type="ECO:0000256" key="4">
    <source>
        <dbReference type="ARBA" id="ARBA00022801"/>
    </source>
</evidence>
<keyword evidence="5 7" id="KW-0119">Carbohydrate metabolism</keyword>
<evidence type="ECO:0000256" key="2">
    <source>
        <dbReference type="ARBA" id="ARBA00022490"/>
    </source>
</evidence>
<dbReference type="Gene3D" id="3.40.50.1000">
    <property type="entry name" value="HAD superfamily/HAD-like"/>
    <property type="match status" value="1"/>
</dbReference>
<evidence type="ECO:0000256" key="7">
    <source>
        <dbReference type="PIRNR" id="PIRNR004682"/>
    </source>
</evidence>
<evidence type="ECO:0000313" key="9">
    <source>
        <dbReference type="Proteomes" id="UP000242951"/>
    </source>
</evidence>
<sequence length="191" mass="20886">MTDTARARAAIFIDKDGTLLDDVPYNVDPALMRLAPGAFDALALFATFDAPLFIISNQSGVALGKFPVDALDAVETRLQTLAADADASFEGVYWCPHQASDECDCRKPAPGMILQAAREHDIDLSRSWFVGDILNDVEAAHRAGCRAVLIDNGNETEWLRGPMREPDVIVVNMFEAARAIAPFFMMEPARD</sequence>
<dbReference type="NCBIfam" id="TIGR01656">
    <property type="entry name" value="Histidinol-ppas"/>
    <property type="match status" value="1"/>
</dbReference>
<comment type="similarity">
    <text evidence="7">Belongs to the gmhB family.</text>
</comment>
<comment type="caution">
    <text evidence="8">The sequence shown here is derived from an EMBL/GenBank/DDBJ whole genome shotgun (WGS) entry which is preliminary data.</text>
</comment>
<organism evidence="8 9">
    <name type="scientific">Candidatus Burkholderia pumila</name>
    <dbReference type="NCBI Taxonomy" id="1090375"/>
    <lineage>
        <taxon>Bacteria</taxon>
        <taxon>Pseudomonadati</taxon>
        <taxon>Pseudomonadota</taxon>
        <taxon>Betaproteobacteria</taxon>
        <taxon>Burkholderiales</taxon>
        <taxon>Burkholderiaceae</taxon>
        <taxon>Burkholderia</taxon>
    </lineage>
</organism>
<dbReference type="SUPFAM" id="SSF56784">
    <property type="entry name" value="HAD-like"/>
    <property type="match status" value="1"/>
</dbReference>
<name>A0ABR5HLG7_9BURK</name>
<dbReference type="InterPro" id="IPR004446">
    <property type="entry name" value="Heptose_bisP_phosphatase"/>
</dbReference>
<dbReference type="PIRSF" id="PIRSF004682">
    <property type="entry name" value="GmhB"/>
    <property type="match status" value="1"/>
</dbReference>
<evidence type="ECO:0000313" key="8">
    <source>
        <dbReference type="EMBL" id="KMQ80200.1"/>
    </source>
</evidence>
<accession>A0ABR5HLG7</accession>
<dbReference type="InterPro" id="IPR023214">
    <property type="entry name" value="HAD_sf"/>
</dbReference>
<gene>
    <name evidence="8" type="ORF">BPMI_03752c</name>
</gene>
<keyword evidence="2 7" id="KW-0963">Cytoplasm</keyword>
<evidence type="ECO:0000256" key="6">
    <source>
        <dbReference type="ARBA" id="ARBA00031828"/>
    </source>
</evidence>
<dbReference type="CDD" id="cd07503">
    <property type="entry name" value="HAD_HisB-N"/>
    <property type="match status" value="1"/>
</dbReference>